<sequence length="38" mass="4112">MSDPVHGAIEVCAQLRPTVDISVTADADFVRPELRQSS</sequence>
<dbReference type="AlphaFoldDB" id="C4J776"/>
<accession>C4J776</accession>
<protein>
    <submittedName>
        <fullName evidence="1">Uncharacterized protein</fullName>
    </submittedName>
</protein>
<organism evidence="1">
    <name type="scientific">Zea mays</name>
    <name type="common">Maize</name>
    <dbReference type="NCBI Taxonomy" id="4577"/>
    <lineage>
        <taxon>Eukaryota</taxon>
        <taxon>Viridiplantae</taxon>
        <taxon>Streptophyta</taxon>
        <taxon>Embryophyta</taxon>
        <taxon>Tracheophyta</taxon>
        <taxon>Spermatophyta</taxon>
        <taxon>Magnoliopsida</taxon>
        <taxon>Liliopsida</taxon>
        <taxon>Poales</taxon>
        <taxon>Poaceae</taxon>
        <taxon>PACMAD clade</taxon>
        <taxon>Panicoideae</taxon>
        <taxon>Andropogonodae</taxon>
        <taxon>Andropogoneae</taxon>
        <taxon>Tripsacinae</taxon>
        <taxon>Zea</taxon>
    </lineage>
</organism>
<dbReference type="EMBL" id="BT086673">
    <property type="protein sequence ID" value="ACR37026.1"/>
    <property type="molecule type" value="mRNA"/>
</dbReference>
<dbReference type="InterPro" id="IPR013328">
    <property type="entry name" value="6PGD_dom2"/>
</dbReference>
<proteinExistence type="evidence at transcript level"/>
<dbReference type="Gene3D" id="1.10.1040.10">
    <property type="entry name" value="N-(1-d-carboxylethyl)-l-norvaline Dehydrogenase, domain 2"/>
    <property type="match status" value="1"/>
</dbReference>
<reference evidence="1" key="1">
    <citation type="journal article" date="2009" name="PLoS Genet.">
        <title>Sequencing, mapping, and analysis of 27,455 maize full-length cDNAs.</title>
        <authorList>
            <person name="Soderlund C."/>
            <person name="Descour A."/>
            <person name="Kudrna D."/>
            <person name="Bomhoff M."/>
            <person name="Boyd L."/>
            <person name="Currie J."/>
            <person name="Angelova A."/>
            <person name="Collura K."/>
            <person name="Wissotski M."/>
            <person name="Ashley E."/>
            <person name="Morrow D."/>
            <person name="Fernandes J."/>
            <person name="Walbot V."/>
            <person name="Yu Y."/>
        </authorList>
    </citation>
    <scope>NUCLEOTIDE SEQUENCE</scope>
    <source>
        <strain evidence="1">B73</strain>
    </source>
</reference>
<name>C4J776_MAIZE</name>
<evidence type="ECO:0000313" key="1">
    <source>
        <dbReference type="EMBL" id="ACR37026.1"/>
    </source>
</evidence>